<feature type="region of interest" description="Disordered" evidence="1">
    <location>
        <begin position="43"/>
        <end position="67"/>
    </location>
</feature>
<dbReference type="AlphaFoldDB" id="A0AAV6VIK9"/>
<accession>A0AAV6VIK9</accession>
<protein>
    <submittedName>
        <fullName evidence="2">Uncharacterized protein</fullName>
    </submittedName>
</protein>
<dbReference type="Proteomes" id="UP000827092">
    <property type="component" value="Unassembled WGS sequence"/>
</dbReference>
<evidence type="ECO:0000313" key="3">
    <source>
        <dbReference type="Proteomes" id="UP000827092"/>
    </source>
</evidence>
<name>A0AAV6VIK9_9ARAC</name>
<reference evidence="2 3" key="1">
    <citation type="journal article" date="2022" name="Nat. Ecol. Evol.">
        <title>A masculinizing supergene underlies an exaggerated male reproductive morph in a spider.</title>
        <authorList>
            <person name="Hendrickx F."/>
            <person name="De Corte Z."/>
            <person name="Sonet G."/>
            <person name="Van Belleghem S.M."/>
            <person name="Kostlbacher S."/>
            <person name="Vangestel C."/>
        </authorList>
    </citation>
    <scope>NUCLEOTIDE SEQUENCE [LARGE SCALE GENOMIC DNA]</scope>
    <source>
        <strain evidence="2">W744_W776</strain>
    </source>
</reference>
<sequence length="67" mass="6535">MRCRVAHLAARVGVIGVGGAAGAIGRLCRNAVGVVIGLSGGRSSCQHGRGVGSPADSTRVALPPDAD</sequence>
<dbReference type="EMBL" id="JAFNEN010000068">
    <property type="protein sequence ID" value="KAG8196574.1"/>
    <property type="molecule type" value="Genomic_DNA"/>
</dbReference>
<gene>
    <name evidence="2" type="ORF">JTE90_003587</name>
</gene>
<proteinExistence type="predicted"/>
<organism evidence="2 3">
    <name type="scientific">Oedothorax gibbosus</name>
    <dbReference type="NCBI Taxonomy" id="931172"/>
    <lineage>
        <taxon>Eukaryota</taxon>
        <taxon>Metazoa</taxon>
        <taxon>Ecdysozoa</taxon>
        <taxon>Arthropoda</taxon>
        <taxon>Chelicerata</taxon>
        <taxon>Arachnida</taxon>
        <taxon>Araneae</taxon>
        <taxon>Araneomorphae</taxon>
        <taxon>Entelegynae</taxon>
        <taxon>Araneoidea</taxon>
        <taxon>Linyphiidae</taxon>
        <taxon>Erigoninae</taxon>
        <taxon>Oedothorax</taxon>
    </lineage>
</organism>
<evidence type="ECO:0000313" key="2">
    <source>
        <dbReference type="EMBL" id="KAG8196574.1"/>
    </source>
</evidence>
<keyword evidence="3" id="KW-1185">Reference proteome</keyword>
<evidence type="ECO:0000256" key="1">
    <source>
        <dbReference type="SAM" id="MobiDB-lite"/>
    </source>
</evidence>
<comment type="caution">
    <text evidence="2">The sequence shown here is derived from an EMBL/GenBank/DDBJ whole genome shotgun (WGS) entry which is preliminary data.</text>
</comment>